<sequence>MMDTFLIKATQLIMAFALLVIIHEFGHFLFARIFGVKVEKFYIFFDPWTELFKWKPKKYIGGFGKQRDLKTAASQAPADSNDSGKDNDGKKDGKGSFWGDTEYGIGWLPLGGYCKIAGMIDESMDKEQMKLPPKEWEFRSKPAWQRLLIMVAGVLFNFLLAIVIYAGIVYASGERYVAFKDATMGMAYSEAAHEIGFKDGDIPLLADGEELDNPADARMKMIQANVVTVLRDGKDSVNIKIPQNFIFQLDKESKDENTLINFMTYRIPTLITQVAPGEGADKAGIKTGDRIIAIDSIPTESLDVFLPTLAGHENSTVMLTVLRQNDVATDTLKMPVNLNDASKMGVGLELDPSKFFKTNEIRYSLLQSVPRGIEMGTDKLVSYASSMKLVFTKEGAKSVGGFGAIGSIFPEKWNWIAFWNIAAFLSVALAFMNILPIPALDGGHVLFLLYEVITRRKPSEKFLEYAQMFGMGLLILLLLYANGMDIIRLFK</sequence>
<accession>A0AC61RBL6</accession>
<keyword evidence="1" id="KW-0645">Protease</keyword>
<keyword evidence="1" id="KW-0482">Metalloprotease</keyword>
<comment type="caution">
    <text evidence="1">The sequence shown here is derived from an EMBL/GenBank/DDBJ whole genome shotgun (WGS) entry which is preliminary data.</text>
</comment>
<keyword evidence="2" id="KW-1185">Reference proteome</keyword>
<evidence type="ECO:0000313" key="2">
    <source>
        <dbReference type="Proteomes" id="UP000306319"/>
    </source>
</evidence>
<reference evidence="1" key="1">
    <citation type="submission" date="2019-04" db="EMBL/GenBank/DDBJ databases">
        <title>Microbes associate with the intestines of laboratory mice.</title>
        <authorList>
            <person name="Navarre W."/>
            <person name="Wong E."/>
            <person name="Huang K."/>
            <person name="Tropini C."/>
            <person name="Ng K."/>
            <person name="Yu B."/>
        </authorList>
    </citation>
    <scope>NUCLEOTIDE SEQUENCE</scope>
    <source>
        <strain evidence="1">NM04_E33</strain>
    </source>
</reference>
<evidence type="ECO:0000313" key="1">
    <source>
        <dbReference type="EMBL" id="TGY76830.1"/>
    </source>
</evidence>
<gene>
    <name evidence="1" type="primary">rseP</name>
    <name evidence="1" type="ORF">E5331_17135</name>
</gene>
<dbReference type="Proteomes" id="UP000306319">
    <property type="component" value="Unassembled WGS sequence"/>
</dbReference>
<keyword evidence="1" id="KW-0378">Hydrolase</keyword>
<protein>
    <submittedName>
        <fullName evidence="1">RIP metalloprotease RseP</fullName>
    </submittedName>
</protein>
<name>A0AC61RBL6_9BACT</name>
<organism evidence="1 2">
    <name type="scientific">Lepagella muris</name>
    <dbReference type="NCBI Taxonomy" id="3032870"/>
    <lineage>
        <taxon>Bacteria</taxon>
        <taxon>Pseudomonadati</taxon>
        <taxon>Bacteroidota</taxon>
        <taxon>Bacteroidia</taxon>
        <taxon>Bacteroidales</taxon>
        <taxon>Muribaculaceae</taxon>
        <taxon>Lepagella</taxon>
    </lineage>
</organism>
<proteinExistence type="predicted"/>
<dbReference type="EMBL" id="SRYB01000035">
    <property type="protein sequence ID" value="TGY76830.1"/>
    <property type="molecule type" value="Genomic_DNA"/>
</dbReference>